<proteinExistence type="predicted"/>
<name>A0A162TCQ1_9CRUS</name>
<organism evidence="2 3">
    <name type="scientific">Daphnia magna</name>
    <dbReference type="NCBI Taxonomy" id="35525"/>
    <lineage>
        <taxon>Eukaryota</taxon>
        <taxon>Metazoa</taxon>
        <taxon>Ecdysozoa</taxon>
        <taxon>Arthropoda</taxon>
        <taxon>Crustacea</taxon>
        <taxon>Branchiopoda</taxon>
        <taxon>Diplostraca</taxon>
        <taxon>Cladocera</taxon>
        <taxon>Anomopoda</taxon>
        <taxon>Daphniidae</taxon>
        <taxon>Daphnia</taxon>
    </lineage>
</organism>
<keyword evidence="1" id="KW-0812">Transmembrane</keyword>
<protein>
    <submittedName>
        <fullName evidence="2">Uncharacterized protein</fullName>
    </submittedName>
</protein>
<keyword evidence="1" id="KW-0472">Membrane</keyword>
<accession>A0A162TCQ1</accession>
<dbReference type="AlphaFoldDB" id="A0A162TCQ1"/>
<dbReference type="Proteomes" id="UP000076858">
    <property type="component" value="Unassembled WGS sequence"/>
</dbReference>
<evidence type="ECO:0000256" key="1">
    <source>
        <dbReference type="SAM" id="Phobius"/>
    </source>
</evidence>
<gene>
    <name evidence="2" type="ORF">APZ42_010965</name>
</gene>
<evidence type="ECO:0000313" key="3">
    <source>
        <dbReference type="Proteomes" id="UP000076858"/>
    </source>
</evidence>
<dbReference type="EMBL" id="LRGB01000005">
    <property type="protein sequence ID" value="KZS22084.1"/>
    <property type="molecule type" value="Genomic_DNA"/>
</dbReference>
<keyword evidence="3" id="KW-1185">Reference proteome</keyword>
<sequence>MGHKKRNISTRMSSAAVYLPTLLIIENNSQFEVFRLKLSTITKKVRCNIQCIFYSIATKITVMDHDGDFIGVAVGRRAATTRRFLLLVVLLVAIFGSAGRSFCVASEETPENQFWELVNPGQCRVEVRSSQ</sequence>
<reference evidence="2 3" key="1">
    <citation type="submission" date="2016-03" db="EMBL/GenBank/DDBJ databases">
        <title>EvidentialGene: Evidence-directed Construction of Genes on Genomes.</title>
        <authorList>
            <person name="Gilbert D.G."/>
            <person name="Choi J.-H."/>
            <person name="Mockaitis K."/>
            <person name="Colbourne J."/>
            <person name="Pfrender M."/>
        </authorList>
    </citation>
    <scope>NUCLEOTIDE SEQUENCE [LARGE SCALE GENOMIC DNA]</scope>
    <source>
        <strain evidence="2 3">Xinb3</strain>
        <tissue evidence="2">Complete organism</tissue>
    </source>
</reference>
<evidence type="ECO:0000313" key="2">
    <source>
        <dbReference type="EMBL" id="KZS22084.1"/>
    </source>
</evidence>
<comment type="caution">
    <text evidence="2">The sequence shown here is derived from an EMBL/GenBank/DDBJ whole genome shotgun (WGS) entry which is preliminary data.</text>
</comment>
<feature type="transmembrane region" description="Helical" evidence="1">
    <location>
        <begin position="84"/>
        <end position="102"/>
    </location>
</feature>
<keyword evidence="1" id="KW-1133">Transmembrane helix</keyword>